<sequence length="72" mass="8282">LGVLQNDMQNFFRLTHRPMQFSKLSDEGFHNTWSIGSFLVIFVFCAVTLTLMLAVVFNWCCSRCESGHSYKA</sequence>
<dbReference type="InterPro" id="IPR031671">
    <property type="entry name" value="SMIM5/18/22"/>
</dbReference>
<keyword evidence="4 5" id="KW-0472">Membrane</keyword>
<protein>
    <submittedName>
        <fullName evidence="6">Uncharacterized protein</fullName>
    </submittedName>
</protein>
<reference evidence="6" key="4">
    <citation type="submission" date="2025-08" db="UniProtKB">
        <authorList>
            <consortium name="Ensembl"/>
        </authorList>
    </citation>
    <scope>IDENTIFICATION</scope>
</reference>
<evidence type="ECO:0000256" key="5">
    <source>
        <dbReference type="SAM" id="Phobius"/>
    </source>
</evidence>
<name>A0A4W4F419_ELEEL</name>
<keyword evidence="7" id="KW-1185">Reference proteome</keyword>
<accession>A0A4W4F419</accession>
<evidence type="ECO:0000313" key="6">
    <source>
        <dbReference type="Ensembl" id="ENSEEEP00000018454.2"/>
    </source>
</evidence>
<keyword evidence="3 5" id="KW-1133">Transmembrane helix</keyword>
<evidence type="ECO:0000256" key="3">
    <source>
        <dbReference type="ARBA" id="ARBA00022989"/>
    </source>
</evidence>
<dbReference type="Pfam" id="PF15831">
    <property type="entry name" value="SMIM5_18_22"/>
    <property type="match status" value="1"/>
</dbReference>
<evidence type="ECO:0000256" key="2">
    <source>
        <dbReference type="ARBA" id="ARBA00022692"/>
    </source>
</evidence>
<reference evidence="7" key="1">
    <citation type="journal article" date="2014" name="Science">
        <title>Nonhuman genetics. Genomic basis for the convergent evolution of electric organs.</title>
        <authorList>
            <person name="Gallant J.R."/>
            <person name="Traeger L.L."/>
            <person name="Volkening J.D."/>
            <person name="Moffett H."/>
            <person name="Chen P.H."/>
            <person name="Novina C.D."/>
            <person name="Phillips G.N.Jr."/>
            <person name="Anand R."/>
            <person name="Wells G.B."/>
            <person name="Pinch M."/>
            <person name="Guth R."/>
            <person name="Unguez G.A."/>
            <person name="Albert J.S."/>
            <person name="Zakon H.H."/>
            <person name="Samanta M.P."/>
            <person name="Sussman M.R."/>
        </authorList>
    </citation>
    <scope>NUCLEOTIDE SEQUENCE [LARGE SCALE GENOMIC DNA]</scope>
</reference>
<evidence type="ECO:0000313" key="7">
    <source>
        <dbReference type="Proteomes" id="UP000314983"/>
    </source>
</evidence>
<proteinExistence type="predicted"/>
<dbReference type="Ensembl" id="ENSEEET00000018659.2">
    <property type="protein sequence ID" value="ENSEEEP00000018454.2"/>
    <property type="gene ID" value="ENSEEEG00000009070.2"/>
</dbReference>
<dbReference type="GO" id="GO:0016020">
    <property type="term" value="C:membrane"/>
    <property type="evidence" value="ECO:0007669"/>
    <property type="project" value="UniProtKB-SubCell"/>
</dbReference>
<comment type="subcellular location">
    <subcellularLocation>
        <location evidence="1">Membrane</location>
        <topology evidence="1">Single-pass membrane protein</topology>
    </subcellularLocation>
</comment>
<evidence type="ECO:0000256" key="1">
    <source>
        <dbReference type="ARBA" id="ARBA00004167"/>
    </source>
</evidence>
<dbReference type="Proteomes" id="UP000314983">
    <property type="component" value="Chromosome 16"/>
</dbReference>
<keyword evidence="2 5" id="KW-0812">Transmembrane</keyword>
<reference evidence="6" key="5">
    <citation type="submission" date="2025-09" db="UniProtKB">
        <authorList>
            <consortium name="Ensembl"/>
        </authorList>
    </citation>
    <scope>IDENTIFICATION</scope>
</reference>
<feature type="transmembrane region" description="Helical" evidence="5">
    <location>
        <begin position="35"/>
        <end position="61"/>
    </location>
</feature>
<dbReference type="AlphaFoldDB" id="A0A4W4F419"/>
<reference evidence="6" key="3">
    <citation type="submission" date="2020-05" db="EMBL/GenBank/DDBJ databases">
        <title>Electrophorus electricus (electric eel) genome, fEleEle1, primary haplotype.</title>
        <authorList>
            <person name="Myers G."/>
            <person name="Meyer A."/>
            <person name="Fedrigo O."/>
            <person name="Formenti G."/>
            <person name="Rhie A."/>
            <person name="Tracey A."/>
            <person name="Sims Y."/>
            <person name="Jarvis E.D."/>
        </authorList>
    </citation>
    <scope>NUCLEOTIDE SEQUENCE [LARGE SCALE GENOMIC DNA]</scope>
</reference>
<organism evidence="6 7">
    <name type="scientific">Electrophorus electricus</name>
    <name type="common">Electric eel</name>
    <name type="synonym">Gymnotus electricus</name>
    <dbReference type="NCBI Taxonomy" id="8005"/>
    <lineage>
        <taxon>Eukaryota</taxon>
        <taxon>Metazoa</taxon>
        <taxon>Chordata</taxon>
        <taxon>Craniata</taxon>
        <taxon>Vertebrata</taxon>
        <taxon>Euteleostomi</taxon>
        <taxon>Actinopterygii</taxon>
        <taxon>Neopterygii</taxon>
        <taxon>Teleostei</taxon>
        <taxon>Ostariophysi</taxon>
        <taxon>Gymnotiformes</taxon>
        <taxon>Gymnotoidei</taxon>
        <taxon>Gymnotidae</taxon>
        <taxon>Electrophorus</taxon>
    </lineage>
</organism>
<evidence type="ECO:0000256" key="4">
    <source>
        <dbReference type="ARBA" id="ARBA00023136"/>
    </source>
</evidence>
<reference evidence="7" key="2">
    <citation type="journal article" date="2017" name="Sci. Adv.">
        <title>A tail of two voltages: Proteomic comparison of the three electric organs of the electric eel.</title>
        <authorList>
            <person name="Traeger L.L."/>
            <person name="Sabat G."/>
            <person name="Barrett-Wilt G.A."/>
            <person name="Wells G.B."/>
            <person name="Sussman M.R."/>
        </authorList>
    </citation>
    <scope>NUCLEOTIDE SEQUENCE [LARGE SCALE GENOMIC DNA]</scope>
</reference>